<dbReference type="InterPro" id="IPR029064">
    <property type="entry name" value="Ribosomal_eL30-like_sf"/>
</dbReference>
<evidence type="ECO:0000313" key="11">
    <source>
        <dbReference type="Proteomes" id="UP000886998"/>
    </source>
</evidence>
<reference evidence="10" key="1">
    <citation type="submission" date="2020-08" db="EMBL/GenBank/DDBJ databases">
        <title>Multicomponent nature underlies the extraordinary mechanical properties of spider dragline silk.</title>
        <authorList>
            <person name="Kono N."/>
            <person name="Nakamura H."/>
            <person name="Mori M."/>
            <person name="Yoshida Y."/>
            <person name="Ohtoshi R."/>
            <person name="Malay A.D."/>
            <person name="Moran D.A.P."/>
            <person name="Tomita M."/>
            <person name="Numata K."/>
            <person name="Arakawa K."/>
        </authorList>
    </citation>
    <scope>NUCLEOTIDE SEQUENCE</scope>
</reference>
<evidence type="ECO:0000256" key="4">
    <source>
        <dbReference type="ARBA" id="ARBA00022723"/>
    </source>
</evidence>
<comment type="caution">
    <text evidence="10">The sequence shown here is derived from an EMBL/GenBank/DDBJ whole genome shotgun (WGS) entry which is preliminary data.</text>
</comment>
<keyword evidence="8" id="KW-0687">Ribonucleoprotein</keyword>
<dbReference type="EMBL" id="BMAV01021174">
    <property type="protein sequence ID" value="GFY75130.1"/>
    <property type="molecule type" value="Genomic_DNA"/>
</dbReference>
<gene>
    <name evidence="10" type="primary">Cyp3a11_7</name>
    <name evidence="10" type="ORF">TNIN_11971</name>
</gene>
<evidence type="ECO:0000256" key="7">
    <source>
        <dbReference type="ARBA" id="ARBA00023033"/>
    </source>
</evidence>
<dbReference type="GO" id="GO:0020037">
    <property type="term" value="F:heme binding"/>
    <property type="evidence" value="ECO:0007669"/>
    <property type="project" value="InterPro"/>
</dbReference>
<dbReference type="Pfam" id="PF00067">
    <property type="entry name" value="p450"/>
    <property type="match status" value="1"/>
</dbReference>
<dbReference type="InterPro" id="IPR018492">
    <property type="entry name" value="Ribosomal_eL8/Nhp2"/>
</dbReference>
<organism evidence="10 11">
    <name type="scientific">Trichonephila inaurata madagascariensis</name>
    <dbReference type="NCBI Taxonomy" id="2747483"/>
    <lineage>
        <taxon>Eukaryota</taxon>
        <taxon>Metazoa</taxon>
        <taxon>Ecdysozoa</taxon>
        <taxon>Arthropoda</taxon>
        <taxon>Chelicerata</taxon>
        <taxon>Arachnida</taxon>
        <taxon>Araneae</taxon>
        <taxon>Araneomorphae</taxon>
        <taxon>Entelegynae</taxon>
        <taxon>Araneoidea</taxon>
        <taxon>Nephilidae</taxon>
        <taxon>Trichonephila</taxon>
        <taxon>Trichonephila inaurata</taxon>
    </lineage>
</organism>
<accession>A0A8X6YLE5</accession>
<dbReference type="Gene3D" id="3.30.1330.30">
    <property type="match status" value="1"/>
</dbReference>
<dbReference type="AlphaFoldDB" id="A0A8X6YLE5"/>
<evidence type="ECO:0000313" key="10">
    <source>
        <dbReference type="EMBL" id="GFY75130.1"/>
    </source>
</evidence>
<protein>
    <submittedName>
        <fullName evidence="10">Cytochrome P450 3A11</fullName>
    </submittedName>
</protein>
<keyword evidence="3" id="KW-0349">Heme</keyword>
<comment type="similarity">
    <text evidence="2">Belongs to the cytochrome P450 family.</text>
</comment>
<proteinExistence type="inferred from homology"/>
<feature type="domain" description="Ribosomal protein eL8/eL30/eS12/Gadd45" evidence="9">
    <location>
        <begin position="4"/>
        <end position="67"/>
    </location>
</feature>
<dbReference type="GO" id="GO:0008395">
    <property type="term" value="F:steroid hydroxylase activity"/>
    <property type="evidence" value="ECO:0007669"/>
    <property type="project" value="TreeGrafter"/>
</dbReference>
<keyword evidence="11" id="KW-1185">Reference proteome</keyword>
<evidence type="ECO:0000256" key="3">
    <source>
        <dbReference type="ARBA" id="ARBA00022617"/>
    </source>
</evidence>
<dbReference type="Gene3D" id="1.10.630.10">
    <property type="entry name" value="Cytochrome P450"/>
    <property type="match status" value="1"/>
</dbReference>
<dbReference type="InterPro" id="IPR001128">
    <property type="entry name" value="Cyt_P450"/>
</dbReference>
<dbReference type="PRINTS" id="PR00881">
    <property type="entry name" value="L7ARS6FAMILY"/>
</dbReference>
<evidence type="ECO:0000256" key="2">
    <source>
        <dbReference type="ARBA" id="ARBA00010617"/>
    </source>
</evidence>
<evidence type="ECO:0000256" key="6">
    <source>
        <dbReference type="ARBA" id="ARBA00023004"/>
    </source>
</evidence>
<keyword evidence="6" id="KW-0408">Iron</keyword>
<dbReference type="GO" id="GO:1990904">
    <property type="term" value="C:ribonucleoprotein complex"/>
    <property type="evidence" value="ECO:0007669"/>
    <property type="project" value="UniProtKB-KW"/>
</dbReference>
<dbReference type="Pfam" id="PF01248">
    <property type="entry name" value="Ribosomal_L7Ae"/>
    <property type="match status" value="1"/>
</dbReference>
<dbReference type="SUPFAM" id="SSF55315">
    <property type="entry name" value="L30e-like"/>
    <property type="match status" value="1"/>
</dbReference>
<dbReference type="GO" id="GO:0016705">
    <property type="term" value="F:oxidoreductase activity, acting on paired donors, with incorporation or reduction of molecular oxygen"/>
    <property type="evidence" value="ECO:0007669"/>
    <property type="project" value="InterPro"/>
</dbReference>
<dbReference type="InterPro" id="IPR004038">
    <property type="entry name" value="Ribosomal_eL8/eL30/eS12/Gad45"/>
</dbReference>
<dbReference type="PANTHER" id="PTHR24302:SF15">
    <property type="entry name" value="FATTY-ACID PEROXYGENASE"/>
    <property type="match status" value="1"/>
</dbReference>
<sequence>MNVIKRKKLYWVAIANDVDPIELVLSLPALCRKMGVPYCIVKISLAWICYGKKTCSCLALSGVNHSKHWVVESWMPSHKLALTRLRPKAKEQSQKPFPFVGSVIDNLNNPLHEIDYKRRLKYGNIYGHFEGTRPVISVGEPSLLRQIFVKDFHLFADRRALATGDRIVDNMVSVVNGENWKRIRTIITPTFTTGKIKRVIFD</sequence>
<evidence type="ECO:0000256" key="8">
    <source>
        <dbReference type="ARBA" id="ARBA00023274"/>
    </source>
</evidence>
<dbReference type="OrthoDB" id="6433566at2759"/>
<keyword evidence="5" id="KW-0560">Oxidoreductase</keyword>
<dbReference type="Proteomes" id="UP000886998">
    <property type="component" value="Unassembled WGS sequence"/>
</dbReference>
<keyword evidence="7" id="KW-0503">Monooxygenase</keyword>
<name>A0A8X6YLE5_9ARAC</name>
<keyword evidence="4" id="KW-0479">Metal-binding</keyword>
<comment type="similarity">
    <text evidence="1">Belongs to the eukaryotic ribosomal protein eL8 family.</text>
</comment>
<dbReference type="InterPro" id="IPR036396">
    <property type="entry name" value="Cyt_P450_sf"/>
</dbReference>
<dbReference type="GO" id="GO:0005506">
    <property type="term" value="F:iron ion binding"/>
    <property type="evidence" value="ECO:0007669"/>
    <property type="project" value="InterPro"/>
</dbReference>
<evidence type="ECO:0000256" key="1">
    <source>
        <dbReference type="ARBA" id="ARBA00007337"/>
    </source>
</evidence>
<evidence type="ECO:0000256" key="5">
    <source>
        <dbReference type="ARBA" id="ARBA00023002"/>
    </source>
</evidence>
<dbReference type="InterPro" id="IPR050705">
    <property type="entry name" value="Cytochrome_P450_3A"/>
</dbReference>
<dbReference type="SUPFAM" id="SSF48264">
    <property type="entry name" value="Cytochrome P450"/>
    <property type="match status" value="1"/>
</dbReference>
<dbReference type="PANTHER" id="PTHR24302">
    <property type="entry name" value="CYTOCHROME P450 FAMILY 3"/>
    <property type="match status" value="1"/>
</dbReference>
<evidence type="ECO:0000259" key="9">
    <source>
        <dbReference type="Pfam" id="PF01248"/>
    </source>
</evidence>